<dbReference type="Proteomes" id="UP000326877">
    <property type="component" value="Unassembled WGS sequence"/>
</dbReference>
<name>A0A5N7C9Y2_PETAA</name>
<dbReference type="AlphaFoldDB" id="A0A5N7C9Y2"/>
<organism evidence="1">
    <name type="scientific">Petromyces alliaceus</name>
    <name type="common">Aspergillus alliaceus</name>
    <dbReference type="NCBI Taxonomy" id="209559"/>
    <lineage>
        <taxon>Eukaryota</taxon>
        <taxon>Fungi</taxon>
        <taxon>Dikarya</taxon>
        <taxon>Ascomycota</taxon>
        <taxon>Pezizomycotina</taxon>
        <taxon>Eurotiomycetes</taxon>
        <taxon>Eurotiomycetidae</taxon>
        <taxon>Eurotiales</taxon>
        <taxon>Aspergillaceae</taxon>
        <taxon>Aspergillus</taxon>
        <taxon>Aspergillus subgen. Circumdati</taxon>
    </lineage>
</organism>
<protein>
    <submittedName>
        <fullName evidence="1">Uncharacterized protein</fullName>
    </submittedName>
</protein>
<accession>A0A5N7C9Y2</accession>
<accession>A0A5N6GDM0</accession>
<proteinExistence type="predicted"/>
<evidence type="ECO:0000313" key="1">
    <source>
        <dbReference type="EMBL" id="KAE8390637.1"/>
    </source>
</evidence>
<gene>
    <name evidence="1" type="ORF">BDV23DRAFT_154997</name>
</gene>
<dbReference type="EMBL" id="ML735253">
    <property type="protein sequence ID" value="KAE8390637.1"/>
    <property type="molecule type" value="Genomic_DNA"/>
</dbReference>
<reference evidence="1" key="1">
    <citation type="submission" date="2019-04" db="EMBL/GenBank/DDBJ databases">
        <title>Friends and foes A comparative genomics studyof 23 Aspergillus species from section Flavi.</title>
        <authorList>
            <consortium name="DOE Joint Genome Institute"/>
            <person name="Kjaerbolling I."/>
            <person name="Vesth T."/>
            <person name="Frisvad J.C."/>
            <person name="Nybo J.L."/>
            <person name="Theobald S."/>
            <person name="Kildgaard S."/>
            <person name="Isbrandt T."/>
            <person name="Kuo A."/>
            <person name="Sato A."/>
            <person name="Lyhne E.K."/>
            <person name="Kogle M.E."/>
            <person name="Wiebenga A."/>
            <person name="Kun R.S."/>
            <person name="Lubbers R.J."/>
            <person name="Makela M.R."/>
            <person name="Barry K."/>
            <person name="Chovatia M."/>
            <person name="Clum A."/>
            <person name="Daum C."/>
            <person name="Haridas S."/>
            <person name="He G."/>
            <person name="LaButti K."/>
            <person name="Lipzen A."/>
            <person name="Mondo S."/>
            <person name="Riley R."/>
            <person name="Salamov A."/>
            <person name="Simmons B.A."/>
            <person name="Magnuson J.K."/>
            <person name="Henrissat B."/>
            <person name="Mortensen U.H."/>
            <person name="Larsen T.O."/>
            <person name="Devries R.P."/>
            <person name="Grigoriev I.V."/>
            <person name="Machida M."/>
            <person name="Baker S.E."/>
            <person name="Andersen M.R."/>
        </authorList>
    </citation>
    <scope>NUCLEOTIDE SEQUENCE [LARGE SCALE GENOMIC DNA]</scope>
    <source>
        <strain evidence="1">IBT 14317</strain>
    </source>
</reference>
<sequence>MYSAKYIIQIDEWGFMARLPSYEINLLARPQEPRRFIMRAGWQGWWVATFNGIYQELVNILNITQYVTGTPVPFPFQSSILELFLLRKSKLRLVAFRPDKSQDNTAGNSTQGNRFTFACLSGQVKKREREVKWVGIVSLSKIVTVISHGQEGSAKLIICLLFKVGLSRTLSKGL</sequence>